<organism evidence="1 2">
    <name type="scientific">Cetraspora pellucida</name>
    <dbReference type="NCBI Taxonomy" id="1433469"/>
    <lineage>
        <taxon>Eukaryota</taxon>
        <taxon>Fungi</taxon>
        <taxon>Fungi incertae sedis</taxon>
        <taxon>Mucoromycota</taxon>
        <taxon>Glomeromycotina</taxon>
        <taxon>Glomeromycetes</taxon>
        <taxon>Diversisporales</taxon>
        <taxon>Gigasporaceae</taxon>
        <taxon>Cetraspora</taxon>
    </lineage>
</organism>
<evidence type="ECO:0000313" key="1">
    <source>
        <dbReference type="EMBL" id="CAG8613844.1"/>
    </source>
</evidence>
<comment type="caution">
    <text evidence="1">The sequence shown here is derived from an EMBL/GenBank/DDBJ whole genome shotgun (WGS) entry which is preliminary data.</text>
</comment>
<dbReference type="EMBL" id="CAJVPW010010294">
    <property type="protein sequence ID" value="CAG8613844.1"/>
    <property type="molecule type" value="Genomic_DNA"/>
</dbReference>
<accession>A0ACA9MYV3</accession>
<feature type="non-terminal residue" evidence="1">
    <location>
        <position position="1"/>
    </location>
</feature>
<feature type="non-terminal residue" evidence="1">
    <location>
        <position position="91"/>
    </location>
</feature>
<protein>
    <submittedName>
        <fullName evidence="1">4127_t:CDS:1</fullName>
    </submittedName>
</protein>
<dbReference type="Proteomes" id="UP000789366">
    <property type="component" value="Unassembled WGS sequence"/>
</dbReference>
<evidence type="ECO:0000313" key="2">
    <source>
        <dbReference type="Proteomes" id="UP000789366"/>
    </source>
</evidence>
<sequence>MPKFNKKLLYPDANTLYQHFMNAFAYNQMVLTTNPLSSKPKLVEEENKKWHEIKKKGDNIIQEEIRILLNTPISLQAIRFIKNSSHNSSQL</sequence>
<proteinExistence type="predicted"/>
<gene>
    <name evidence="1" type="ORF">SPELUC_LOCUS7599</name>
</gene>
<reference evidence="1" key="1">
    <citation type="submission" date="2021-06" db="EMBL/GenBank/DDBJ databases">
        <authorList>
            <person name="Kallberg Y."/>
            <person name="Tangrot J."/>
            <person name="Rosling A."/>
        </authorList>
    </citation>
    <scope>NUCLEOTIDE SEQUENCE</scope>
    <source>
        <strain evidence="1">28 12/20/2015</strain>
    </source>
</reference>
<name>A0ACA9MYV3_9GLOM</name>
<keyword evidence="2" id="KW-1185">Reference proteome</keyword>